<gene>
    <name evidence="1" type="ORF">LCGC14_2743020</name>
</gene>
<protein>
    <submittedName>
        <fullName evidence="1">Uncharacterized protein</fullName>
    </submittedName>
</protein>
<dbReference type="AlphaFoldDB" id="A0A0F9BVN0"/>
<accession>A0A0F9BVN0</accession>
<comment type="caution">
    <text evidence="1">The sequence shown here is derived from an EMBL/GenBank/DDBJ whole genome shotgun (WGS) entry which is preliminary data.</text>
</comment>
<feature type="non-terminal residue" evidence="1">
    <location>
        <position position="72"/>
    </location>
</feature>
<reference evidence="1" key="1">
    <citation type="journal article" date="2015" name="Nature">
        <title>Complex archaea that bridge the gap between prokaryotes and eukaryotes.</title>
        <authorList>
            <person name="Spang A."/>
            <person name="Saw J.H."/>
            <person name="Jorgensen S.L."/>
            <person name="Zaremba-Niedzwiedzka K."/>
            <person name="Martijn J."/>
            <person name="Lind A.E."/>
            <person name="van Eijk R."/>
            <person name="Schleper C."/>
            <person name="Guy L."/>
            <person name="Ettema T.J."/>
        </authorList>
    </citation>
    <scope>NUCLEOTIDE SEQUENCE</scope>
</reference>
<sequence length="72" mass="8602">MNDLIFKANNEPWEKDEGATGFEWLSRDKKEVQKYVDDPWCGFIIPASLWLEFFKGLEKIYHPENEKKIPKI</sequence>
<proteinExistence type="predicted"/>
<name>A0A0F9BVN0_9ZZZZ</name>
<organism evidence="1">
    <name type="scientific">marine sediment metagenome</name>
    <dbReference type="NCBI Taxonomy" id="412755"/>
    <lineage>
        <taxon>unclassified sequences</taxon>
        <taxon>metagenomes</taxon>
        <taxon>ecological metagenomes</taxon>
    </lineage>
</organism>
<evidence type="ECO:0000313" key="1">
    <source>
        <dbReference type="EMBL" id="KKK88451.1"/>
    </source>
</evidence>
<dbReference type="EMBL" id="LAZR01049946">
    <property type="protein sequence ID" value="KKK88451.1"/>
    <property type="molecule type" value="Genomic_DNA"/>
</dbReference>